<dbReference type="InterPro" id="IPR005119">
    <property type="entry name" value="LysR_subst-bd"/>
</dbReference>
<proteinExistence type="inferred from homology"/>
<dbReference type="PANTHER" id="PTHR30419:SF8">
    <property type="entry name" value="NITROGEN ASSIMILATION TRANSCRIPTIONAL ACTIVATOR-RELATED"/>
    <property type="match status" value="1"/>
</dbReference>
<dbReference type="Gene3D" id="3.40.190.290">
    <property type="match status" value="1"/>
</dbReference>
<evidence type="ECO:0000259" key="5">
    <source>
        <dbReference type="PROSITE" id="PS50931"/>
    </source>
</evidence>
<dbReference type="PRINTS" id="PR00039">
    <property type="entry name" value="HTHLYSR"/>
</dbReference>
<evidence type="ECO:0000313" key="6">
    <source>
        <dbReference type="EMBL" id="CAP40690.1"/>
    </source>
</evidence>
<dbReference type="GO" id="GO:0005829">
    <property type="term" value="C:cytosol"/>
    <property type="evidence" value="ECO:0007669"/>
    <property type="project" value="TreeGrafter"/>
</dbReference>
<dbReference type="PROSITE" id="PS50931">
    <property type="entry name" value="HTH_LYSR"/>
    <property type="match status" value="1"/>
</dbReference>
<dbReference type="Pfam" id="PF03466">
    <property type="entry name" value="LysR_substrate"/>
    <property type="match status" value="1"/>
</dbReference>
<evidence type="ECO:0000256" key="3">
    <source>
        <dbReference type="ARBA" id="ARBA00023125"/>
    </source>
</evidence>
<evidence type="ECO:0000256" key="4">
    <source>
        <dbReference type="ARBA" id="ARBA00023163"/>
    </source>
</evidence>
<gene>
    <name evidence="6" type="ordered locus">Bpet0358</name>
</gene>
<dbReference type="Gene3D" id="1.10.10.10">
    <property type="entry name" value="Winged helix-like DNA-binding domain superfamily/Winged helix DNA-binding domain"/>
    <property type="match status" value="1"/>
</dbReference>
<dbReference type="eggNOG" id="COG0583">
    <property type="taxonomic scope" value="Bacteria"/>
</dbReference>
<evidence type="ECO:0000256" key="2">
    <source>
        <dbReference type="ARBA" id="ARBA00023015"/>
    </source>
</evidence>
<protein>
    <submittedName>
        <fullName evidence="6">Transcriptional regulator, LysR-family</fullName>
    </submittedName>
</protein>
<dbReference type="PANTHER" id="PTHR30419">
    <property type="entry name" value="HTH-TYPE TRANSCRIPTIONAL REGULATOR YBHD"/>
    <property type="match status" value="1"/>
</dbReference>
<dbReference type="FunFam" id="1.10.10.10:FF:000001">
    <property type="entry name" value="LysR family transcriptional regulator"/>
    <property type="match status" value="1"/>
</dbReference>
<keyword evidence="3" id="KW-0238">DNA-binding</keyword>
<keyword evidence="7" id="KW-1185">Reference proteome</keyword>
<name>A9HY71_BORPD</name>
<accession>A9HY71</accession>
<dbReference type="InterPro" id="IPR050950">
    <property type="entry name" value="HTH-type_LysR_regulators"/>
</dbReference>
<dbReference type="EMBL" id="AM902716">
    <property type="protein sequence ID" value="CAP40690.1"/>
    <property type="molecule type" value="Genomic_DNA"/>
</dbReference>
<feature type="domain" description="HTH lysR-type" evidence="5">
    <location>
        <begin position="81"/>
        <end position="133"/>
    </location>
</feature>
<dbReference type="SUPFAM" id="SSF46785">
    <property type="entry name" value="Winged helix' DNA-binding domain"/>
    <property type="match status" value="1"/>
</dbReference>
<dbReference type="AlphaFoldDB" id="A9HY71"/>
<dbReference type="KEGG" id="bpt:Bpet0358"/>
<dbReference type="GO" id="GO:0003700">
    <property type="term" value="F:DNA-binding transcription factor activity"/>
    <property type="evidence" value="ECO:0007669"/>
    <property type="project" value="InterPro"/>
</dbReference>
<dbReference type="STRING" id="94624.Bpet0358"/>
<evidence type="ECO:0000313" key="7">
    <source>
        <dbReference type="Proteomes" id="UP000001225"/>
    </source>
</evidence>
<dbReference type="InterPro" id="IPR036388">
    <property type="entry name" value="WH-like_DNA-bd_sf"/>
</dbReference>
<dbReference type="GO" id="GO:0003677">
    <property type="term" value="F:DNA binding"/>
    <property type="evidence" value="ECO:0007669"/>
    <property type="project" value="UniProtKB-KW"/>
</dbReference>
<reference evidence="6 7" key="1">
    <citation type="journal article" date="2008" name="BMC Genomics">
        <title>The missing link: Bordetella petrii is endowed with both the metabolic versatility of environmental bacteria and virulence traits of pathogenic Bordetellae.</title>
        <authorList>
            <person name="Gross R."/>
            <person name="Guzman C.A."/>
            <person name="Sebaihia M."/>
            <person name="Martins Dos Santos V.A."/>
            <person name="Pieper D.H."/>
            <person name="Koebnik R."/>
            <person name="Lechner M."/>
            <person name="Bartels D."/>
            <person name="Buhrmester J."/>
            <person name="Choudhuri J.V."/>
            <person name="Ebensen T."/>
            <person name="Gaigalat L."/>
            <person name="Herrmann S."/>
            <person name="Khachane A.N."/>
            <person name="Larisch C."/>
            <person name="Link S."/>
            <person name="Linke B."/>
            <person name="Meyer F."/>
            <person name="Mormann S."/>
            <person name="Nakunst D."/>
            <person name="Rueckert C."/>
            <person name="Schneiker-Bekel S."/>
            <person name="Schulze K."/>
            <person name="Vorhoelter F.J."/>
            <person name="Yevsa T."/>
            <person name="Engle J.T."/>
            <person name="Goldman W.E."/>
            <person name="Puehler A."/>
            <person name="Goebel U.B."/>
            <person name="Goesmann A."/>
            <person name="Bloecker H."/>
            <person name="Kaiser O."/>
            <person name="Martinez-Arias R."/>
        </authorList>
    </citation>
    <scope>NUCLEOTIDE SEQUENCE [LARGE SCALE GENOMIC DNA]</scope>
    <source>
        <strain evidence="7">ATCC BAA-461 / DSM 12804 / CCUG 43448 / CIP 107267 / Se-1111R</strain>
    </source>
</reference>
<dbReference type="InterPro" id="IPR036390">
    <property type="entry name" value="WH_DNA-bd_sf"/>
</dbReference>
<dbReference type="Proteomes" id="UP000001225">
    <property type="component" value="Chromosome"/>
</dbReference>
<comment type="similarity">
    <text evidence="1">Belongs to the LysR transcriptional regulatory family.</text>
</comment>
<dbReference type="InterPro" id="IPR000847">
    <property type="entry name" value="LysR_HTH_N"/>
</dbReference>
<sequence>MPIPPGKGGPERQPGTLFPLSEQPAAGWRDADSYLEADSRSGSAFSTIRIFAKLFAFLAKQPWRPTPVSSHRYHTMHGIALKYFVAVAQAGSLSAASKQLHVAVSAISRQIARLEEEVGAPLFERAPRGMALSEAGRLLLAHARRTQMESDEVLRQIAGLQGTPHDEIRVGASEGPAQGFLPVAMVDFRRRYPRTRFSLHVLTPPESMRQLANGDIDVAVSFNVEPAQGVAVAHSWRAPVYAVMAATHPLAGRSRLRLEDVLAYPLALTDDKSTARRLLNRTCALEDMQLQAALISNYSPALHGFVRHSNAVMFAGYISVAWRLKQDGLVALPVVSAELQSRNLQIQTMEGRLLPPGVARFIEHLKARIDEVEATVSDTLRESDT</sequence>
<keyword evidence="2" id="KW-0805">Transcription regulation</keyword>
<dbReference type="Pfam" id="PF00126">
    <property type="entry name" value="HTH_1"/>
    <property type="match status" value="1"/>
</dbReference>
<evidence type="ECO:0000256" key="1">
    <source>
        <dbReference type="ARBA" id="ARBA00009437"/>
    </source>
</evidence>
<dbReference type="SUPFAM" id="SSF53850">
    <property type="entry name" value="Periplasmic binding protein-like II"/>
    <property type="match status" value="1"/>
</dbReference>
<organism evidence="6 7">
    <name type="scientific">Bordetella petrii (strain ATCC BAA-461 / DSM 12804 / CCUG 43448 / CIP 107267 / Se-1111R)</name>
    <dbReference type="NCBI Taxonomy" id="340100"/>
    <lineage>
        <taxon>Bacteria</taxon>
        <taxon>Pseudomonadati</taxon>
        <taxon>Pseudomonadota</taxon>
        <taxon>Betaproteobacteria</taxon>
        <taxon>Burkholderiales</taxon>
        <taxon>Alcaligenaceae</taxon>
        <taxon>Bordetella</taxon>
    </lineage>
</organism>
<keyword evidence="4" id="KW-0804">Transcription</keyword>